<dbReference type="GO" id="GO:0005737">
    <property type="term" value="C:cytoplasm"/>
    <property type="evidence" value="ECO:0007669"/>
    <property type="project" value="TreeGrafter"/>
</dbReference>
<dbReference type="PANTHER" id="PTHR23172">
    <property type="entry name" value="AUXILIN/CYCLIN G-ASSOCIATED KINASE-RELATED"/>
    <property type="match status" value="1"/>
</dbReference>
<dbReference type="SUPFAM" id="SSF46934">
    <property type="entry name" value="UBA-like"/>
    <property type="match status" value="1"/>
</dbReference>
<dbReference type="Pfam" id="PF00627">
    <property type="entry name" value="UBA"/>
    <property type="match status" value="1"/>
</dbReference>
<dbReference type="InterPro" id="IPR011990">
    <property type="entry name" value="TPR-like_helical_dom_sf"/>
</dbReference>
<accession>A0A8H7SC68</accession>
<evidence type="ECO:0000313" key="4">
    <source>
        <dbReference type="EMBL" id="KAG2225813.1"/>
    </source>
</evidence>
<feature type="compositionally biased region" description="Polar residues" evidence="2">
    <location>
        <begin position="133"/>
        <end position="146"/>
    </location>
</feature>
<dbReference type="SMART" id="SM00028">
    <property type="entry name" value="TPR"/>
    <property type="match status" value="3"/>
</dbReference>
<feature type="compositionally biased region" description="Basic and acidic residues" evidence="2">
    <location>
        <begin position="451"/>
        <end position="469"/>
    </location>
</feature>
<organism evidence="4 5">
    <name type="scientific">Circinella minor</name>
    <dbReference type="NCBI Taxonomy" id="1195481"/>
    <lineage>
        <taxon>Eukaryota</taxon>
        <taxon>Fungi</taxon>
        <taxon>Fungi incertae sedis</taxon>
        <taxon>Mucoromycota</taxon>
        <taxon>Mucoromycotina</taxon>
        <taxon>Mucoromycetes</taxon>
        <taxon>Mucorales</taxon>
        <taxon>Lichtheimiaceae</taxon>
        <taxon>Circinella</taxon>
    </lineage>
</organism>
<protein>
    <recommendedName>
        <fullName evidence="3">UBA domain-containing protein</fullName>
    </recommendedName>
</protein>
<dbReference type="SUPFAM" id="SSF46565">
    <property type="entry name" value="Chaperone J-domain"/>
    <property type="match status" value="1"/>
</dbReference>
<dbReference type="Gene3D" id="1.25.40.10">
    <property type="entry name" value="Tetratricopeptide repeat domain"/>
    <property type="match status" value="1"/>
</dbReference>
<keyword evidence="1" id="KW-0802">TPR repeat</keyword>
<feature type="compositionally biased region" description="Polar residues" evidence="2">
    <location>
        <begin position="99"/>
        <end position="123"/>
    </location>
</feature>
<dbReference type="PANTHER" id="PTHR23172:SF19">
    <property type="entry name" value="J DOMAIN-CONTAINING PROTEIN"/>
    <property type="match status" value="1"/>
</dbReference>
<dbReference type="AlphaFoldDB" id="A0A8H7SC68"/>
<dbReference type="InterPro" id="IPR015940">
    <property type="entry name" value="UBA"/>
</dbReference>
<dbReference type="Gene3D" id="1.10.8.10">
    <property type="entry name" value="DNA helicase RuvA subunit, C-terminal domain"/>
    <property type="match status" value="1"/>
</dbReference>
<feature type="compositionally biased region" description="Low complexity" evidence="2">
    <location>
        <begin position="719"/>
        <end position="730"/>
    </location>
</feature>
<evidence type="ECO:0000256" key="2">
    <source>
        <dbReference type="SAM" id="MobiDB-lite"/>
    </source>
</evidence>
<evidence type="ECO:0000313" key="5">
    <source>
        <dbReference type="Proteomes" id="UP000646827"/>
    </source>
</evidence>
<feature type="compositionally biased region" description="Basic and acidic residues" evidence="2">
    <location>
        <begin position="430"/>
        <end position="441"/>
    </location>
</feature>
<feature type="region of interest" description="Disordered" evidence="2">
    <location>
        <begin position="1"/>
        <end position="197"/>
    </location>
</feature>
<feature type="compositionally biased region" description="Low complexity" evidence="2">
    <location>
        <begin position="256"/>
        <end position="268"/>
    </location>
</feature>
<evidence type="ECO:0000259" key="3">
    <source>
        <dbReference type="PROSITE" id="PS50030"/>
    </source>
</evidence>
<dbReference type="FunFam" id="1.10.287.110:FF:000002">
    <property type="entry name" value="putative tyrosine-protein phosphatase auxilin isoform X2"/>
    <property type="match status" value="1"/>
</dbReference>
<evidence type="ECO:0000256" key="1">
    <source>
        <dbReference type="PROSITE-ProRule" id="PRU00339"/>
    </source>
</evidence>
<feature type="compositionally biased region" description="Low complexity" evidence="2">
    <location>
        <begin position="693"/>
        <end position="710"/>
    </location>
</feature>
<keyword evidence="5" id="KW-1185">Reference proteome</keyword>
<dbReference type="GO" id="GO:0031982">
    <property type="term" value="C:vesicle"/>
    <property type="evidence" value="ECO:0007669"/>
    <property type="project" value="TreeGrafter"/>
</dbReference>
<dbReference type="SUPFAM" id="SSF48452">
    <property type="entry name" value="TPR-like"/>
    <property type="match status" value="1"/>
</dbReference>
<dbReference type="SMART" id="SM00165">
    <property type="entry name" value="UBA"/>
    <property type="match status" value="1"/>
</dbReference>
<dbReference type="GO" id="GO:0072583">
    <property type="term" value="P:clathrin-dependent endocytosis"/>
    <property type="evidence" value="ECO:0007669"/>
    <property type="project" value="TreeGrafter"/>
</dbReference>
<dbReference type="PROSITE" id="PS50005">
    <property type="entry name" value="TPR"/>
    <property type="match status" value="1"/>
</dbReference>
<gene>
    <name evidence="4" type="ORF">INT45_007057</name>
</gene>
<dbReference type="Pfam" id="PF13181">
    <property type="entry name" value="TPR_8"/>
    <property type="match status" value="1"/>
</dbReference>
<feature type="compositionally biased region" description="Low complexity" evidence="2">
    <location>
        <begin position="58"/>
        <end position="70"/>
    </location>
</feature>
<dbReference type="GO" id="GO:0030276">
    <property type="term" value="F:clathrin binding"/>
    <property type="evidence" value="ECO:0007669"/>
    <property type="project" value="TreeGrafter"/>
</dbReference>
<sequence length="859" mass="96105">MDDLLDLDWSGKSPPPKPHKPSYLQGNKKQPDAFGDLLNFDAKPTSPQRPAVTHTPPSSSSNKNNNNLSSFDTLLDPFGKSKKESSSQSLNALKHSKNEQYSSLTSSQWNLDLLDNSQNSTPSADPFDIASLASRTTPIVQSQQSIDMDDDNPLGILSMPPVKTKPEPSVSPSPPPSSVLHTNTNDSSPAVGYRDNFDDDFLPSKQKRRGSLDMLIAQMVDMGFEAEQAQVALEATGGRDIQDAVDLLVNNTRVMQQQQRQQQQQQQQMKRSTSNTARARDVLFSDDFTDEEQLPTTERKRPQQQQQQRRRQEERIQRGESSSPSTSNNDDNNGGPGFQQQKEKIVSQATELGGFLYKNASMFVKTGRERVTKAVEDWQEQQRHERLNREHGRPRWMTEDVADEEVDKITRQNNALAAARASSTNQPQQRGEEPYIEKFVDDTDSSDEDPALEKQREMEWKREQEEKKRQYVAQMRKRQQEEERARQQKETEEVYVSPSRRRATPTTSRASSRASPRITSPSTKASAPTPPPPQPKPQRQRPIITASPHIMARVNEARQRGNEYFKLGQFGEAESAYGQALGALPPGHDHIVLLSNNRAAARLKIGEYKRCIEDCGIVIEMARKSGESIECEGVMIRWREQLIKALHRKGDALESSEKYDDAIKTYQELVKLEGSGNHKINQAMSRCRKALNPTTLSKPSAASSPADDLLGFGGGGPRVGSVPVSSSSPRPSKPANVEKSKAVANMRAQAAQQEAEDAERLARTDDVNARIQNWKKGKEQNLRALLATLDTILWPGARWPGAQMSELIDPKRCKITYLKAISKVHPDKLPSSVTVEQRMLASAIFSTLNEAWDSFKAQI</sequence>
<dbReference type="InterPro" id="IPR009060">
    <property type="entry name" value="UBA-like_sf"/>
</dbReference>
<feature type="compositionally biased region" description="Polar residues" evidence="2">
    <location>
        <begin position="411"/>
        <end position="429"/>
    </location>
</feature>
<dbReference type="PROSITE" id="PS50030">
    <property type="entry name" value="UBA"/>
    <property type="match status" value="1"/>
</dbReference>
<proteinExistence type="predicted"/>
<name>A0A8H7SC68_9FUNG</name>
<feature type="domain" description="UBA" evidence="3">
    <location>
        <begin position="203"/>
        <end position="251"/>
    </location>
</feature>
<comment type="caution">
    <text evidence="4">The sequence shown here is derived from an EMBL/GenBank/DDBJ whole genome shotgun (WGS) entry which is preliminary data.</text>
</comment>
<dbReference type="EMBL" id="JAEPRB010000023">
    <property type="protein sequence ID" value="KAG2225813.1"/>
    <property type="molecule type" value="Genomic_DNA"/>
</dbReference>
<dbReference type="Gene3D" id="1.10.287.110">
    <property type="entry name" value="DnaJ domain"/>
    <property type="match status" value="1"/>
</dbReference>
<dbReference type="InterPro" id="IPR036869">
    <property type="entry name" value="J_dom_sf"/>
</dbReference>
<dbReference type="InterPro" id="IPR019734">
    <property type="entry name" value="TPR_rpt"/>
</dbReference>
<feature type="compositionally biased region" description="Basic and acidic residues" evidence="2">
    <location>
        <begin position="478"/>
        <end position="492"/>
    </location>
</feature>
<dbReference type="Proteomes" id="UP000646827">
    <property type="component" value="Unassembled WGS sequence"/>
</dbReference>
<feature type="compositionally biased region" description="Low complexity" evidence="2">
    <location>
        <begin position="319"/>
        <end position="333"/>
    </location>
</feature>
<dbReference type="OrthoDB" id="1717591at2759"/>
<dbReference type="GO" id="GO:0072318">
    <property type="term" value="P:clathrin coat disassembly"/>
    <property type="evidence" value="ECO:0007669"/>
    <property type="project" value="TreeGrafter"/>
</dbReference>
<reference evidence="4 5" key="1">
    <citation type="submission" date="2020-12" db="EMBL/GenBank/DDBJ databases">
        <title>Metabolic potential, ecology and presence of endohyphal bacteria is reflected in genomic diversity of Mucoromycotina.</title>
        <authorList>
            <person name="Muszewska A."/>
            <person name="Okrasinska A."/>
            <person name="Steczkiewicz K."/>
            <person name="Drgas O."/>
            <person name="Orlowska M."/>
            <person name="Perlinska-Lenart U."/>
            <person name="Aleksandrzak-Piekarczyk T."/>
            <person name="Szatraj K."/>
            <person name="Zielenkiewicz U."/>
            <person name="Pilsyk S."/>
            <person name="Malc E."/>
            <person name="Mieczkowski P."/>
            <person name="Kruszewska J.S."/>
            <person name="Biernat P."/>
            <person name="Pawlowska J."/>
        </authorList>
    </citation>
    <scope>NUCLEOTIDE SEQUENCE [LARGE SCALE GENOMIC DNA]</scope>
    <source>
        <strain evidence="4 5">CBS 142.35</strain>
    </source>
</reference>
<feature type="region of interest" description="Disordered" evidence="2">
    <location>
        <begin position="411"/>
        <end position="543"/>
    </location>
</feature>
<feature type="repeat" description="TPR" evidence="1">
    <location>
        <begin position="643"/>
        <end position="676"/>
    </location>
</feature>
<feature type="compositionally biased region" description="Low complexity" evidence="2">
    <location>
        <begin position="504"/>
        <end position="527"/>
    </location>
</feature>
<feature type="region of interest" description="Disordered" evidence="2">
    <location>
        <begin position="693"/>
        <end position="762"/>
    </location>
</feature>
<feature type="region of interest" description="Disordered" evidence="2">
    <location>
        <begin position="256"/>
        <end position="343"/>
    </location>
</feature>